<dbReference type="SUPFAM" id="SSF117916">
    <property type="entry name" value="Fe-S cluster assembly (FSCA) domain-like"/>
    <property type="match status" value="2"/>
</dbReference>
<accession>A0ABP1FQA1</accession>
<feature type="compositionally biased region" description="Basic residues" evidence="2">
    <location>
        <begin position="24"/>
        <end position="34"/>
    </location>
</feature>
<dbReference type="Pfam" id="PF01106">
    <property type="entry name" value="NifU"/>
    <property type="match status" value="1"/>
</dbReference>
<sequence>MHSQARPTSGGRTSGRALQAETKKHVHIRTRRALQQRCRASKGDTATMPSGAGPVMTDNSVPEGHKGLHGYLYGEGGAEVHDGADRQYQSREGEDDGTTLVPVAQYLEARDGEKPLGVYALYDSSRNLQYVGYGRNIILAVKGHLGRVGEERCAHIRALVIVNQALMSRQHLEEQAENWLREAGTTPPGNGIDRSEWEGPPKAGLSQADAAQLEERALKMRKAMGENIADDVAGETPDARTRRLNLIRAVEGDDWSSVIDGQTAETLVQGSNPAEESSQHPIATPFARASVHRSIGEASASEALEMTPETVNAALDEVRPYLIADGGNVEVAGVEDGTVYLRLQGACGTCPSSAGTMKMGIERALQGAFGSQLKGVQQLDAANLAADVASVDAHLDMLRPAIASYGAKVEVLTVKQGVCTVRFDGPPPIGMGVQAAIKDKFPDIKSVELTQ</sequence>
<comment type="caution">
    <text evidence="4">The sequence shown here is derived from an EMBL/GenBank/DDBJ whole genome shotgun (WGS) entry which is preliminary data.</text>
</comment>
<feature type="domain" description="NIF system FeS cluster assembly NifU C-terminal" evidence="3">
    <location>
        <begin position="311"/>
        <end position="370"/>
    </location>
</feature>
<comment type="similarity">
    <text evidence="1">Belongs to the NifU family.</text>
</comment>
<evidence type="ECO:0000256" key="1">
    <source>
        <dbReference type="ARBA" id="ARBA00006420"/>
    </source>
</evidence>
<protein>
    <submittedName>
        <fullName evidence="4">G2986 protein</fullName>
    </submittedName>
</protein>
<dbReference type="PANTHER" id="PTHR11178">
    <property type="entry name" value="IRON-SULFUR CLUSTER SCAFFOLD PROTEIN NFU-RELATED"/>
    <property type="match status" value="1"/>
</dbReference>
<gene>
    <name evidence="4" type="primary">g2986</name>
    <name evidence="4" type="ORF">VP750_LOCUS2553</name>
</gene>
<dbReference type="EMBL" id="CAXHTA020000004">
    <property type="protein sequence ID" value="CAL5220894.1"/>
    <property type="molecule type" value="Genomic_DNA"/>
</dbReference>
<dbReference type="InterPro" id="IPR034904">
    <property type="entry name" value="FSCA_dom_sf"/>
</dbReference>
<dbReference type="InterPro" id="IPR001075">
    <property type="entry name" value="NIF_FeS_clus_asmbl_NifU_C"/>
</dbReference>
<feature type="compositionally biased region" description="Polar residues" evidence="2">
    <location>
        <begin position="1"/>
        <end position="11"/>
    </location>
</feature>
<organism evidence="4 5">
    <name type="scientific">Coccomyxa viridis</name>
    <dbReference type="NCBI Taxonomy" id="1274662"/>
    <lineage>
        <taxon>Eukaryota</taxon>
        <taxon>Viridiplantae</taxon>
        <taxon>Chlorophyta</taxon>
        <taxon>core chlorophytes</taxon>
        <taxon>Trebouxiophyceae</taxon>
        <taxon>Trebouxiophyceae incertae sedis</taxon>
        <taxon>Coccomyxaceae</taxon>
        <taxon>Coccomyxa</taxon>
    </lineage>
</organism>
<dbReference type="PANTHER" id="PTHR11178:SF15">
    <property type="entry name" value="NIFU-LIKE PROTEIN 1, CHLOROPLASTIC"/>
    <property type="match status" value="1"/>
</dbReference>
<evidence type="ECO:0000256" key="2">
    <source>
        <dbReference type="SAM" id="MobiDB-lite"/>
    </source>
</evidence>
<feature type="region of interest" description="Disordered" evidence="2">
    <location>
        <begin position="1"/>
        <end position="55"/>
    </location>
</feature>
<dbReference type="Proteomes" id="UP001497392">
    <property type="component" value="Unassembled WGS sequence"/>
</dbReference>
<evidence type="ECO:0000259" key="3">
    <source>
        <dbReference type="Pfam" id="PF01106"/>
    </source>
</evidence>
<proteinExistence type="inferred from homology"/>
<reference evidence="4 5" key="1">
    <citation type="submission" date="2024-06" db="EMBL/GenBank/DDBJ databases">
        <authorList>
            <person name="Kraege A."/>
            <person name="Thomma B."/>
        </authorList>
    </citation>
    <scope>NUCLEOTIDE SEQUENCE [LARGE SCALE GENOMIC DNA]</scope>
</reference>
<keyword evidence="5" id="KW-1185">Reference proteome</keyword>
<dbReference type="Gene3D" id="3.30.300.130">
    <property type="entry name" value="Fe-S cluster assembly (FSCA)"/>
    <property type="match status" value="2"/>
</dbReference>
<evidence type="ECO:0000313" key="5">
    <source>
        <dbReference type="Proteomes" id="UP001497392"/>
    </source>
</evidence>
<name>A0ABP1FQA1_9CHLO</name>
<evidence type="ECO:0000313" key="4">
    <source>
        <dbReference type="EMBL" id="CAL5220894.1"/>
    </source>
</evidence>